<keyword evidence="5" id="KW-0812">Transmembrane</keyword>
<dbReference type="Pfam" id="PF12833">
    <property type="entry name" value="HTH_18"/>
    <property type="match status" value="1"/>
</dbReference>
<evidence type="ECO:0000256" key="4">
    <source>
        <dbReference type="SAM" id="MobiDB-lite"/>
    </source>
</evidence>
<dbReference type="GO" id="GO:0043565">
    <property type="term" value="F:sequence-specific DNA binding"/>
    <property type="evidence" value="ECO:0007669"/>
    <property type="project" value="InterPro"/>
</dbReference>
<evidence type="ECO:0000313" key="7">
    <source>
        <dbReference type="EMBL" id="BCD97841.1"/>
    </source>
</evidence>
<evidence type="ECO:0000256" key="2">
    <source>
        <dbReference type="ARBA" id="ARBA00023125"/>
    </source>
</evidence>
<keyword evidence="5" id="KW-0472">Membrane</keyword>
<proteinExistence type="predicted"/>
<evidence type="ECO:0000256" key="1">
    <source>
        <dbReference type="ARBA" id="ARBA00023015"/>
    </source>
</evidence>
<evidence type="ECO:0000256" key="3">
    <source>
        <dbReference type="ARBA" id="ARBA00023163"/>
    </source>
</evidence>
<keyword evidence="3" id="KW-0804">Transcription</keyword>
<dbReference type="GO" id="GO:0003700">
    <property type="term" value="F:DNA-binding transcription factor activity"/>
    <property type="evidence" value="ECO:0007669"/>
    <property type="project" value="InterPro"/>
</dbReference>
<dbReference type="PROSITE" id="PS01124">
    <property type="entry name" value="HTH_ARAC_FAMILY_2"/>
    <property type="match status" value="1"/>
</dbReference>
<dbReference type="InterPro" id="IPR020449">
    <property type="entry name" value="Tscrpt_reg_AraC-type_HTH"/>
</dbReference>
<dbReference type="Proteomes" id="UP001320119">
    <property type="component" value="Chromosome"/>
</dbReference>
<evidence type="ECO:0000259" key="6">
    <source>
        <dbReference type="PROSITE" id="PS01124"/>
    </source>
</evidence>
<feature type="transmembrane region" description="Helical" evidence="5">
    <location>
        <begin position="197"/>
        <end position="220"/>
    </location>
</feature>
<dbReference type="KEGG" id="marq:MARGE09_P2042"/>
<feature type="transmembrane region" description="Helical" evidence="5">
    <location>
        <begin position="232"/>
        <end position="249"/>
    </location>
</feature>
<dbReference type="SMART" id="SM00342">
    <property type="entry name" value="HTH_ARAC"/>
    <property type="match status" value="1"/>
</dbReference>
<dbReference type="EMBL" id="AP023086">
    <property type="protein sequence ID" value="BCD97841.1"/>
    <property type="molecule type" value="Genomic_DNA"/>
</dbReference>
<dbReference type="PROSITE" id="PS00041">
    <property type="entry name" value="HTH_ARAC_FAMILY_1"/>
    <property type="match status" value="1"/>
</dbReference>
<accession>A0AAN1WHT5</accession>
<dbReference type="Gene3D" id="1.10.10.60">
    <property type="entry name" value="Homeodomain-like"/>
    <property type="match status" value="2"/>
</dbReference>
<dbReference type="InterPro" id="IPR018062">
    <property type="entry name" value="HTH_AraC-typ_CS"/>
</dbReference>
<dbReference type="InterPro" id="IPR009057">
    <property type="entry name" value="Homeodomain-like_sf"/>
</dbReference>
<feature type="domain" description="HTH araC/xylS-type" evidence="6">
    <location>
        <begin position="332"/>
        <end position="434"/>
    </location>
</feature>
<dbReference type="SUPFAM" id="SSF46689">
    <property type="entry name" value="Homeodomain-like"/>
    <property type="match status" value="1"/>
</dbReference>
<organism evidence="7 8">
    <name type="scientific">Marinagarivorans cellulosilyticus</name>
    <dbReference type="NCBI Taxonomy" id="2721545"/>
    <lineage>
        <taxon>Bacteria</taxon>
        <taxon>Pseudomonadati</taxon>
        <taxon>Pseudomonadota</taxon>
        <taxon>Gammaproteobacteria</taxon>
        <taxon>Cellvibrionales</taxon>
        <taxon>Cellvibrionaceae</taxon>
        <taxon>Marinagarivorans</taxon>
    </lineage>
</organism>
<keyword evidence="1" id="KW-0805">Transcription regulation</keyword>
<protein>
    <recommendedName>
        <fullName evidence="6">HTH araC/xylS-type domain-containing protein</fullName>
    </recommendedName>
</protein>
<name>A0AAN1WHT5_9GAMM</name>
<feature type="transmembrane region" description="Helical" evidence="5">
    <location>
        <begin position="73"/>
        <end position="94"/>
    </location>
</feature>
<dbReference type="AlphaFoldDB" id="A0AAN1WHT5"/>
<sequence length="436" mass="48998">MFFSDSIFNINDITLILVIFESISFSVLLLAVREGRVLSCRLLSLFLLATGCEALDTLMYWCAPLKNGYLADYVYLFFVFKIAAFLQGPLLLFYTRSVLYGTVGPVKSVALHAIPALLFPVYFAVMMAELGHDKVVEGVFHYGLLLDSWAFNWIVYGPSALTLVYALASVKSIRVYVEGLKDTYSNVDKIDRNWLKLLIYGFLFTWCWNFANIIFATVGLTSLSALFGLTGNYYDLIFVKALAFYNLLYSRMALGRTPPNSVGREELQPTEQPIQESQASTPVENSAPVIASQLPLVQPAASLAPRRVVELPSEPTEVHGDETQEVPLVLVNRLVALMEQERLYLEPELTVDQLARAARIPARQTSNIINRHFGVNFFEYVNNYRIEHAKTLLADGHGHSIIDISEMSGFNSKSAFNRFFKKITGSTPSEYRKSLL</sequence>
<keyword evidence="5" id="KW-1133">Transmembrane helix</keyword>
<evidence type="ECO:0000256" key="5">
    <source>
        <dbReference type="SAM" id="Phobius"/>
    </source>
</evidence>
<keyword evidence="2" id="KW-0238">DNA-binding</keyword>
<feature type="transmembrane region" description="Helical" evidence="5">
    <location>
        <begin position="6"/>
        <end position="30"/>
    </location>
</feature>
<dbReference type="RefSeq" id="WP_236987321.1">
    <property type="nucleotide sequence ID" value="NZ_AP023086.1"/>
</dbReference>
<feature type="compositionally biased region" description="Polar residues" evidence="4">
    <location>
        <begin position="269"/>
        <end position="280"/>
    </location>
</feature>
<feature type="region of interest" description="Disordered" evidence="4">
    <location>
        <begin position="260"/>
        <end position="280"/>
    </location>
</feature>
<dbReference type="PANTHER" id="PTHR43280:SF29">
    <property type="entry name" value="ARAC-FAMILY TRANSCRIPTIONAL REGULATOR"/>
    <property type="match status" value="1"/>
</dbReference>
<evidence type="ECO:0000313" key="8">
    <source>
        <dbReference type="Proteomes" id="UP001320119"/>
    </source>
</evidence>
<gene>
    <name evidence="7" type="ORF">MARGE09_P2042</name>
</gene>
<feature type="transmembrane region" description="Helical" evidence="5">
    <location>
        <begin position="148"/>
        <end position="168"/>
    </location>
</feature>
<feature type="transmembrane region" description="Helical" evidence="5">
    <location>
        <begin position="42"/>
        <end position="61"/>
    </location>
</feature>
<keyword evidence="8" id="KW-1185">Reference proteome</keyword>
<dbReference type="InterPro" id="IPR018060">
    <property type="entry name" value="HTH_AraC"/>
</dbReference>
<reference evidence="7 8" key="1">
    <citation type="journal article" date="2022" name="IScience">
        <title>An ultrasensitive nanofiber-based assay for enzymatic hydrolysis and deep-sea microbial degradation of cellulose.</title>
        <authorList>
            <person name="Tsudome M."/>
            <person name="Tachioka M."/>
            <person name="Miyazaki M."/>
            <person name="Uchimura K."/>
            <person name="Tsuda M."/>
            <person name="Takaki Y."/>
            <person name="Deguchi S."/>
        </authorList>
    </citation>
    <scope>NUCLEOTIDE SEQUENCE [LARGE SCALE GENOMIC DNA]</scope>
    <source>
        <strain evidence="7 8">GE09</strain>
    </source>
</reference>
<feature type="transmembrane region" description="Helical" evidence="5">
    <location>
        <begin position="106"/>
        <end position="128"/>
    </location>
</feature>
<dbReference type="PANTHER" id="PTHR43280">
    <property type="entry name" value="ARAC-FAMILY TRANSCRIPTIONAL REGULATOR"/>
    <property type="match status" value="1"/>
</dbReference>
<dbReference type="PRINTS" id="PR00032">
    <property type="entry name" value="HTHARAC"/>
</dbReference>